<dbReference type="RefSeq" id="WP_154576521.1">
    <property type="nucleotide sequence ID" value="NZ_VUMO01000008.1"/>
</dbReference>
<reference evidence="1 2" key="1">
    <citation type="submission" date="2019-08" db="EMBL/GenBank/DDBJ databases">
        <title>In-depth cultivation of the pig gut microbiome towards novel bacterial diversity and tailored functional studies.</title>
        <authorList>
            <person name="Wylensek D."/>
            <person name="Hitch T.C.A."/>
            <person name="Clavel T."/>
        </authorList>
    </citation>
    <scope>NUCLEOTIDE SEQUENCE [LARGE SCALE GENOMIC DNA]</scope>
    <source>
        <strain evidence="1 2">RF-744-FAT-4</strain>
    </source>
</reference>
<evidence type="ECO:0000313" key="2">
    <source>
        <dbReference type="Proteomes" id="UP000461754"/>
    </source>
</evidence>
<dbReference type="EMBL" id="VUMO01000008">
    <property type="protein sequence ID" value="MSS20143.1"/>
    <property type="molecule type" value="Genomic_DNA"/>
</dbReference>
<sequence length="63" mass="7276">MNSFIIDVLETRNQTWQGTVTWVGSDETKHFRSALELVELIDSVVGGERPEFENREHKKTDAQ</sequence>
<gene>
    <name evidence="1" type="ORF">FYJ52_07005</name>
</gene>
<accession>A0A7X2NHG1</accession>
<evidence type="ECO:0000313" key="1">
    <source>
        <dbReference type="EMBL" id="MSS20143.1"/>
    </source>
</evidence>
<name>A0A7X2NHG1_9FIRM</name>
<proteinExistence type="predicted"/>
<protein>
    <submittedName>
        <fullName evidence="1">Uncharacterized protein</fullName>
    </submittedName>
</protein>
<comment type="caution">
    <text evidence="1">The sequence shown here is derived from an EMBL/GenBank/DDBJ whole genome shotgun (WGS) entry which is preliminary data.</text>
</comment>
<dbReference type="AlphaFoldDB" id="A0A7X2NHG1"/>
<keyword evidence="2" id="KW-1185">Reference proteome</keyword>
<organism evidence="1 2">
    <name type="scientific">Pseudoramibacter porci</name>
    <dbReference type="NCBI Taxonomy" id="2606631"/>
    <lineage>
        <taxon>Bacteria</taxon>
        <taxon>Bacillati</taxon>
        <taxon>Bacillota</taxon>
        <taxon>Clostridia</taxon>
        <taxon>Eubacteriales</taxon>
        <taxon>Eubacteriaceae</taxon>
        <taxon>Pseudoramibacter</taxon>
    </lineage>
</organism>
<dbReference type="Proteomes" id="UP000461754">
    <property type="component" value="Unassembled WGS sequence"/>
</dbReference>